<gene>
    <name evidence="2" type="ORF">RSIPO_02923</name>
</gene>
<keyword evidence="3" id="KW-1185">Reference proteome</keyword>
<name>A0ABF7RGI0_RALSL</name>
<organism evidence="2 3">
    <name type="scientific">Ralstonia solanacearum IPO1609</name>
    <dbReference type="NCBI Taxonomy" id="564066"/>
    <lineage>
        <taxon>Bacteria</taxon>
        <taxon>Pseudomonadati</taxon>
        <taxon>Pseudomonadota</taxon>
        <taxon>Betaproteobacteria</taxon>
        <taxon>Burkholderiales</taxon>
        <taxon>Burkholderiaceae</taxon>
        <taxon>Ralstonia</taxon>
        <taxon>Ralstonia solanacearum species complex</taxon>
    </lineage>
</organism>
<keyword evidence="1 2" id="KW-0812">Transmembrane</keyword>
<keyword evidence="1" id="KW-1133">Transmembrane helix</keyword>
<evidence type="ECO:0000313" key="2">
    <source>
        <dbReference type="EMBL" id="CEJ20734.1"/>
    </source>
</evidence>
<protein>
    <submittedName>
        <fullName evidence="2">Hypothetical transmembrane protein</fullName>
    </submittedName>
</protein>
<reference evidence="2" key="1">
    <citation type="submission" date="2014-11" db="EMBL/GenBank/DDBJ databases">
        <authorList>
            <person name="Genoscope - CEA"/>
        </authorList>
    </citation>
    <scope>NUCLEOTIDE SEQUENCE</scope>
    <source>
        <strain evidence="2">IPO1609</strain>
    </source>
</reference>
<feature type="transmembrane region" description="Helical" evidence="1">
    <location>
        <begin position="38"/>
        <end position="65"/>
    </location>
</feature>
<evidence type="ECO:0000313" key="3">
    <source>
        <dbReference type="Proteomes" id="UP000053470"/>
    </source>
</evidence>
<dbReference type="Proteomes" id="UP000053470">
    <property type="component" value="Unassembled WGS sequence"/>
</dbReference>
<evidence type="ECO:0000256" key="1">
    <source>
        <dbReference type="SAM" id="Phobius"/>
    </source>
</evidence>
<dbReference type="AlphaFoldDB" id="A0ABF7RGI0"/>
<accession>A0ABF7RGI0</accession>
<reference evidence="2" key="2">
    <citation type="submission" date="2022-04" db="EMBL/GenBank/DDBJ databases">
        <title>Genomic draft of R. solanacearum strain IPO1609, a phylotype IIB1/biovar 2/race 3 strain isolated from potato in Europe.</title>
        <authorList>
            <person name="Boucher C."/>
            <person name="Carrere S."/>
            <person name="Dossat C."/>
            <person name="Elbaz M."/>
            <person name="Genin S."/>
            <person name="Gouzy J."/>
            <person name="Prior P."/>
            <person name="Segurens B."/>
            <person name="Wincker P."/>
        </authorList>
    </citation>
    <scope>NUCLEOTIDE SEQUENCE</scope>
    <source>
        <strain evidence="2">IPO1609</strain>
    </source>
</reference>
<dbReference type="RefSeq" id="WP_020957516.1">
    <property type="nucleotide sequence ID" value="NZ_LN651282.1"/>
</dbReference>
<dbReference type="EMBL" id="LN651282">
    <property type="protein sequence ID" value="CEJ20734.1"/>
    <property type="molecule type" value="Genomic_DNA"/>
</dbReference>
<proteinExistence type="predicted"/>
<keyword evidence="1" id="KW-0472">Membrane</keyword>
<sequence>MKQQAWVNVLFAAGALGFAFYLGDTAFAQIKHYKGLVVYAPLIALSVVFVAGAGVFAWMAFLFFLRAVSRIERGVDGLLLITYSGHRVSASGSPRVIKEIGDAIEINASSKYTIFSLSKRTWVCRSSDFTSKEKS</sequence>